<dbReference type="InterPro" id="IPR036661">
    <property type="entry name" value="Luciferase-like_sf"/>
</dbReference>
<dbReference type="InterPro" id="IPR011251">
    <property type="entry name" value="Luciferase-like_dom"/>
</dbReference>
<reference evidence="6 7" key="1">
    <citation type="submission" date="2024-10" db="EMBL/GenBank/DDBJ databases">
        <title>The Natural Products Discovery Center: Release of the First 8490 Sequenced Strains for Exploring Actinobacteria Biosynthetic Diversity.</title>
        <authorList>
            <person name="Kalkreuter E."/>
            <person name="Kautsar S.A."/>
            <person name="Yang D."/>
            <person name="Bader C.D."/>
            <person name="Teijaro C.N."/>
            <person name="Fluegel L."/>
            <person name="Davis C.M."/>
            <person name="Simpson J.R."/>
            <person name="Lauterbach L."/>
            <person name="Steele A.D."/>
            <person name="Gui C."/>
            <person name="Meng S."/>
            <person name="Li G."/>
            <person name="Viehrig K."/>
            <person name="Ye F."/>
            <person name="Su P."/>
            <person name="Kiefer A.F."/>
            <person name="Nichols A."/>
            <person name="Cepeda A.J."/>
            <person name="Yan W."/>
            <person name="Fan B."/>
            <person name="Jiang Y."/>
            <person name="Adhikari A."/>
            <person name="Zheng C.-J."/>
            <person name="Schuster L."/>
            <person name="Cowan T.M."/>
            <person name="Smanski M.J."/>
            <person name="Chevrette M.G."/>
            <person name="De Carvalho L.P.S."/>
            <person name="Shen B."/>
        </authorList>
    </citation>
    <scope>NUCLEOTIDE SEQUENCE [LARGE SCALE GENOMIC DNA]</scope>
    <source>
        <strain evidence="6 7">NPDC004119</strain>
    </source>
</reference>
<gene>
    <name evidence="6" type="ORF">ACFYU5_26885</name>
</gene>
<keyword evidence="1" id="KW-0285">Flavoprotein</keyword>
<evidence type="ECO:0000256" key="2">
    <source>
        <dbReference type="ARBA" id="ARBA00022643"/>
    </source>
</evidence>
<evidence type="ECO:0000313" key="7">
    <source>
        <dbReference type="Proteomes" id="UP001601442"/>
    </source>
</evidence>
<dbReference type="SUPFAM" id="SSF51679">
    <property type="entry name" value="Bacterial luciferase-like"/>
    <property type="match status" value="1"/>
</dbReference>
<keyword evidence="4" id="KW-0503">Monooxygenase</keyword>
<dbReference type="RefSeq" id="WP_387399089.1">
    <property type="nucleotide sequence ID" value="NZ_JBIAMT010000005.1"/>
</dbReference>
<dbReference type="Gene3D" id="3.20.20.30">
    <property type="entry name" value="Luciferase-like domain"/>
    <property type="match status" value="1"/>
</dbReference>
<dbReference type="Proteomes" id="UP001601442">
    <property type="component" value="Unassembled WGS sequence"/>
</dbReference>
<feature type="domain" description="Luciferase-like" evidence="5">
    <location>
        <begin position="37"/>
        <end position="296"/>
    </location>
</feature>
<dbReference type="Pfam" id="PF00296">
    <property type="entry name" value="Bac_luciferase"/>
    <property type="match status" value="1"/>
</dbReference>
<dbReference type="EMBL" id="JBIAMT010000005">
    <property type="protein sequence ID" value="MFF0500054.1"/>
    <property type="molecule type" value="Genomic_DNA"/>
</dbReference>
<organism evidence="6 7">
    <name type="scientific">Nocardia aobensis</name>
    <dbReference type="NCBI Taxonomy" id="257277"/>
    <lineage>
        <taxon>Bacteria</taxon>
        <taxon>Bacillati</taxon>
        <taxon>Actinomycetota</taxon>
        <taxon>Actinomycetes</taxon>
        <taxon>Mycobacteriales</taxon>
        <taxon>Nocardiaceae</taxon>
        <taxon>Nocardia</taxon>
    </lineage>
</organism>
<keyword evidence="7" id="KW-1185">Reference proteome</keyword>
<keyword evidence="2" id="KW-0288">FMN</keyword>
<dbReference type="InterPro" id="IPR051260">
    <property type="entry name" value="Diverse_substr_monoxygenases"/>
</dbReference>
<evidence type="ECO:0000256" key="1">
    <source>
        <dbReference type="ARBA" id="ARBA00022630"/>
    </source>
</evidence>
<evidence type="ECO:0000313" key="6">
    <source>
        <dbReference type="EMBL" id="MFF0500054.1"/>
    </source>
</evidence>
<evidence type="ECO:0000259" key="5">
    <source>
        <dbReference type="Pfam" id="PF00296"/>
    </source>
</evidence>
<accession>A0ABW6PA89</accession>
<dbReference type="PANTHER" id="PTHR30011">
    <property type="entry name" value="ALKANESULFONATE MONOOXYGENASE-RELATED"/>
    <property type="match status" value="1"/>
</dbReference>
<evidence type="ECO:0000256" key="4">
    <source>
        <dbReference type="ARBA" id="ARBA00023033"/>
    </source>
</evidence>
<proteinExistence type="predicted"/>
<sequence length="341" mass="34478">MMSTVAILIDVAVGAAASDATASESGARSSAGAAASTIDAGELVSIESAARIAAAAQQAGVAALRILDSAGGRRALDPSIAAAYLAGQAGDIGYLVDIATTHNAPYNVARRVLSFDRATGGRAGLVLRPGDGDEVSDAVTARSSSLPPGRRWAEYAEVLARLWESFPRAALLGDREGARVVDPALIAGIDHEGRGYRVAGPLDGPSSVQGRPLVVAADTDLVGWDVAARSADAVIVAGTAVSGAGRALAAALERVGRRRGEVALIGRAPVTVRDARDGRAALSRLVDWAHAYDLDAVELSPTGGARGVLAAAEAVATGRPARRAPTLRAALGLQPVAAVLR</sequence>
<comment type="caution">
    <text evidence="6">The sequence shown here is derived from an EMBL/GenBank/DDBJ whole genome shotgun (WGS) entry which is preliminary data.</text>
</comment>
<keyword evidence="3" id="KW-0560">Oxidoreductase</keyword>
<evidence type="ECO:0000256" key="3">
    <source>
        <dbReference type="ARBA" id="ARBA00023002"/>
    </source>
</evidence>
<name>A0ABW6PA89_9NOCA</name>
<protein>
    <submittedName>
        <fullName evidence="6">LLM class flavin-dependent oxidoreductase</fullName>
    </submittedName>
</protein>
<dbReference type="PANTHER" id="PTHR30011:SF16">
    <property type="entry name" value="C2H2 FINGER DOMAIN TRANSCRIPTION FACTOR (EUROFUNG)-RELATED"/>
    <property type="match status" value="1"/>
</dbReference>